<dbReference type="AlphaFoldDB" id="A0A1H3X7A8"/>
<reference evidence="7 8" key="1">
    <citation type="submission" date="2016-10" db="EMBL/GenBank/DDBJ databases">
        <authorList>
            <person name="de Groot N.N."/>
        </authorList>
    </citation>
    <scope>NUCLEOTIDE SEQUENCE [LARGE SCALE GENOMIC DNA]</scope>
    <source>
        <strain evidence="7 8">DSM 25383</strain>
    </source>
</reference>
<dbReference type="PANTHER" id="PTHR10277">
    <property type="entry name" value="HOMOCITRATE SYNTHASE-RELATED"/>
    <property type="match status" value="1"/>
</dbReference>
<dbReference type="Pfam" id="PF00682">
    <property type="entry name" value="HMGL-like"/>
    <property type="match status" value="1"/>
</dbReference>
<dbReference type="Pfam" id="PF08502">
    <property type="entry name" value="LeuA_dimer"/>
    <property type="match status" value="1"/>
</dbReference>
<evidence type="ECO:0000259" key="6">
    <source>
        <dbReference type="PROSITE" id="PS50991"/>
    </source>
</evidence>
<dbReference type="PROSITE" id="PS50991">
    <property type="entry name" value="PYR_CT"/>
    <property type="match status" value="1"/>
</dbReference>
<dbReference type="Gene3D" id="3.30.160.740">
    <property type="match status" value="1"/>
</dbReference>
<keyword evidence="8" id="KW-1185">Reference proteome</keyword>
<dbReference type="RefSeq" id="WP_010259180.1">
    <property type="nucleotide sequence ID" value="NZ_CAEG01000001.1"/>
</dbReference>
<keyword evidence="4" id="KW-0100">Branched-chain amino acid biosynthesis</keyword>
<dbReference type="InterPro" id="IPR000891">
    <property type="entry name" value="PYR_CT"/>
</dbReference>
<gene>
    <name evidence="7" type="ORF">SAMN05444145_101131</name>
</gene>
<evidence type="ECO:0000256" key="5">
    <source>
        <dbReference type="RuleBase" id="RU003523"/>
    </source>
</evidence>
<evidence type="ECO:0000256" key="4">
    <source>
        <dbReference type="ARBA" id="ARBA00023304"/>
    </source>
</evidence>
<evidence type="ECO:0000313" key="8">
    <source>
        <dbReference type="Proteomes" id="UP000183253"/>
    </source>
</evidence>
<dbReference type="PANTHER" id="PTHR10277:SF57">
    <property type="entry name" value="(R)-CITRAMALATE SYNTHASE CIMA"/>
    <property type="match status" value="1"/>
</dbReference>
<evidence type="ECO:0000256" key="3">
    <source>
        <dbReference type="ARBA" id="ARBA00023211"/>
    </source>
</evidence>
<keyword evidence="1" id="KW-0028">Amino-acid biosynthesis</keyword>
<dbReference type="Proteomes" id="UP000183253">
    <property type="component" value="Unassembled WGS sequence"/>
</dbReference>
<dbReference type="Gene3D" id="3.30.160.340">
    <property type="match status" value="1"/>
</dbReference>
<dbReference type="InterPro" id="IPR013785">
    <property type="entry name" value="Aldolase_TIM"/>
</dbReference>
<dbReference type="InterPro" id="IPR054691">
    <property type="entry name" value="LeuA/HCS_post-cat"/>
</dbReference>
<sequence length="513" mass="57122">MLRPVEIMDTTLRDGEQTSGVSFNAREKLTIARLLLEELRVSRIEIASARVSQGEQQAVRAVAEWAAAKGYADRVEALGFIDGGLSLDWLGAAGCRVVNLLAKGSRKHCEGQLRRTPEQHLADVRAEILAAVDRDMRVNLYLEDWSNGMRHSPDYVYAMLDGLADAPVQRFLCPDTLGVLDPYDTERFCRDLVTRYPHLHFDFHAHNDYDLAVANTAAAVRAGFHGVHVTVNGLGERAGNAPLSSTVAVLHDRLGCTTGIDETKINRVSRTVESHTGIRIPANRPIVGESVFTQCAGIHADGDNKNNLYFNELLPERFGRVREYALGKTSGKANILKNLEVLGIDLDEAAMRKVTERVVELSDKKELVTVEDLPYIVADVLRYDLSDNPVRILNYSLSLAQGLRPVATLKIEIHDRPYEQTSAGDGQYDAFMRALRQIYREQLGREFPMLRDYAVSIPPGGRTDAFVQTIITWEMEGRVFKTRGLDADQTEAAIKATVKMLNIIEINYNDNGC</sequence>
<evidence type="ECO:0000256" key="1">
    <source>
        <dbReference type="ARBA" id="ARBA00022605"/>
    </source>
</evidence>
<accession>A0A1H3X7A8</accession>
<dbReference type="SUPFAM" id="SSF110921">
    <property type="entry name" value="2-isopropylmalate synthase LeuA, allosteric (dimerisation) domain"/>
    <property type="match status" value="1"/>
</dbReference>
<dbReference type="SMART" id="SM00917">
    <property type="entry name" value="LeuA_dimer"/>
    <property type="match status" value="1"/>
</dbReference>
<dbReference type="Pfam" id="PF22617">
    <property type="entry name" value="HCS_D2"/>
    <property type="match status" value="1"/>
</dbReference>
<dbReference type="Gene3D" id="3.20.20.70">
    <property type="entry name" value="Aldolase class I"/>
    <property type="match status" value="1"/>
</dbReference>
<dbReference type="SUPFAM" id="SSF51569">
    <property type="entry name" value="Aldolase"/>
    <property type="match status" value="1"/>
</dbReference>
<dbReference type="InterPro" id="IPR036230">
    <property type="entry name" value="LeuA_allosteric_dom_sf"/>
</dbReference>
<dbReference type="STRING" id="1033731.SAMN05444145_101131"/>
<feature type="domain" description="Pyruvate carboxyltransferase" evidence="6">
    <location>
        <begin position="5"/>
        <end position="266"/>
    </location>
</feature>
<dbReference type="InterPro" id="IPR002034">
    <property type="entry name" value="AIPM/Hcit_synth_CS"/>
</dbReference>
<name>A0A1H3X7A8_9BACT</name>
<evidence type="ECO:0000256" key="2">
    <source>
        <dbReference type="ARBA" id="ARBA00022679"/>
    </source>
</evidence>
<organism evidence="7 8">
    <name type="scientific">Alistipes timonensis JC136</name>
    <dbReference type="NCBI Taxonomy" id="1033731"/>
    <lineage>
        <taxon>Bacteria</taxon>
        <taxon>Pseudomonadati</taxon>
        <taxon>Bacteroidota</taxon>
        <taxon>Bacteroidia</taxon>
        <taxon>Bacteroidales</taxon>
        <taxon>Rikenellaceae</taxon>
        <taxon>Alistipes</taxon>
    </lineage>
</organism>
<keyword evidence="3" id="KW-0464">Manganese</keyword>
<dbReference type="EMBL" id="FNRI01000001">
    <property type="protein sequence ID" value="SDZ95259.1"/>
    <property type="molecule type" value="Genomic_DNA"/>
</dbReference>
<dbReference type="InterPro" id="IPR050073">
    <property type="entry name" value="2-IPM_HCS-like"/>
</dbReference>
<evidence type="ECO:0000313" key="7">
    <source>
        <dbReference type="EMBL" id="SDZ95259.1"/>
    </source>
</evidence>
<dbReference type="GO" id="GO:0003852">
    <property type="term" value="F:2-isopropylmalate synthase activity"/>
    <property type="evidence" value="ECO:0007669"/>
    <property type="project" value="InterPro"/>
</dbReference>
<dbReference type="InterPro" id="IPR013709">
    <property type="entry name" value="2-isopropylmalate_synth_dimer"/>
</dbReference>
<dbReference type="OrthoDB" id="9804858at2"/>
<proteinExistence type="inferred from homology"/>
<comment type="similarity">
    <text evidence="5">Belongs to the alpha-IPM synthase/homocitrate synthase family.</text>
</comment>
<keyword evidence="2 5" id="KW-0808">Transferase</keyword>
<dbReference type="GO" id="GO:0009098">
    <property type="term" value="P:L-leucine biosynthetic process"/>
    <property type="evidence" value="ECO:0007669"/>
    <property type="project" value="InterPro"/>
</dbReference>
<dbReference type="PROSITE" id="PS00815">
    <property type="entry name" value="AIPM_HOMOCIT_SYNTH_1"/>
    <property type="match status" value="1"/>
</dbReference>
<protein>
    <submittedName>
        <fullName evidence="7">D-citramalate synthase</fullName>
    </submittedName>
</protein>